<feature type="compositionally biased region" description="Low complexity" evidence="1">
    <location>
        <begin position="154"/>
        <end position="174"/>
    </location>
</feature>
<dbReference type="WBParaSite" id="SPAL_0000542400.1">
    <property type="protein sequence ID" value="SPAL_0000542400.1"/>
    <property type="gene ID" value="SPAL_0000542400"/>
</dbReference>
<feature type="region of interest" description="Disordered" evidence="1">
    <location>
        <begin position="72"/>
        <end position="107"/>
    </location>
</feature>
<feature type="region of interest" description="Disordered" evidence="1">
    <location>
        <begin position="150"/>
        <end position="198"/>
    </location>
</feature>
<proteinExistence type="predicted"/>
<dbReference type="Proteomes" id="UP000046392">
    <property type="component" value="Unplaced"/>
</dbReference>
<name>A0A0N5BHI3_STREA</name>
<feature type="compositionally biased region" description="Low complexity" evidence="1">
    <location>
        <begin position="187"/>
        <end position="198"/>
    </location>
</feature>
<accession>A0A0N5BHI3</accession>
<sequence>MGKEIEQVEKLQRLNDGLQLLKLNTKILSYECQRSSTKEDGQNINLVIEFEISDDVSIGSSILSSISSISYSSTDVSKGCKDKSVKGYDSSATTSSKASMTSTDNSLCTSTGCRDIKMFDSTAQSSSKPSKGQRKKTFIITKVKEDKDSTVYDSTETSSSGSSIGPARSSSSTSKHFKIESSQVNDSTSTSPTESSVVSGSELISSITNCNIRKYKTNINLKMSKAVPPSQQDKFIDIRVFIRKYNSIKADDGDIQRIDIEINFTKATLSQLIKSVLPTKDPMEIMMNGIYFIRNFFDPEVDFDKEINWLACYPSELNVTIDKIYGTTTKKDVKMSFVFDDISKN</sequence>
<organism evidence="2 3">
    <name type="scientific">Strongyloides papillosus</name>
    <name type="common">Intestinal threadworm</name>
    <dbReference type="NCBI Taxonomy" id="174720"/>
    <lineage>
        <taxon>Eukaryota</taxon>
        <taxon>Metazoa</taxon>
        <taxon>Ecdysozoa</taxon>
        <taxon>Nematoda</taxon>
        <taxon>Chromadorea</taxon>
        <taxon>Rhabditida</taxon>
        <taxon>Tylenchina</taxon>
        <taxon>Panagrolaimomorpha</taxon>
        <taxon>Strongyloidoidea</taxon>
        <taxon>Strongyloididae</taxon>
        <taxon>Strongyloides</taxon>
    </lineage>
</organism>
<evidence type="ECO:0000313" key="2">
    <source>
        <dbReference type="Proteomes" id="UP000046392"/>
    </source>
</evidence>
<feature type="compositionally biased region" description="Polar residues" evidence="1">
    <location>
        <begin position="121"/>
        <end position="130"/>
    </location>
</feature>
<dbReference type="AlphaFoldDB" id="A0A0N5BHI3"/>
<feature type="region of interest" description="Disordered" evidence="1">
    <location>
        <begin position="120"/>
        <end position="139"/>
    </location>
</feature>
<dbReference type="STRING" id="174720.A0A0N5BHI3"/>
<evidence type="ECO:0000313" key="3">
    <source>
        <dbReference type="WBParaSite" id="SPAL_0000542400.1"/>
    </source>
</evidence>
<feature type="compositionally biased region" description="Low complexity" evidence="1">
    <location>
        <begin position="90"/>
        <end position="103"/>
    </location>
</feature>
<reference evidence="3" key="1">
    <citation type="submission" date="2017-02" db="UniProtKB">
        <authorList>
            <consortium name="WormBaseParasite"/>
        </authorList>
    </citation>
    <scope>IDENTIFICATION</scope>
</reference>
<protein>
    <submittedName>
        <fullName evidence="3">Ubiquitin-like domain-containing protein</fullName>
    </submittedName>
</protein>
<keyword evidence="2" id="KW-1185">Reference proteome</keyword>
<evidence type="ECO:0000256" key="1">
    <source>
        <dbReference type="SAM" id="MobiDB-lite"/>
    </source>
</evidence>